<name>A0A132BAW9_MOLSC</name>
<feature type="domain" description="MYND-type" evidence="5">
    <location>
        <begin position="274"/>
        <end position="314"/>
    </location>
</feature>
<dbReference type="EMBL" id="KQ947431">
    <property type="protein sequence ID" value="KUJ09562.1"/>
    <property type="molecule type" value="Genomic_DNA"/>
</dbReference>
<sequence length="364" mass="42104">MSFTIFGELPVELRCQIWKQVCHITRVLDLWPQYDDKTHKITFRTSNRNPPAILYVSHEARMVGLENYKPFFGTHFKRTLGGGPLYLSENPNIYVNWASDIMCPLINPWNQEHIDEMVTDFVLALFSRLPYTRIAIHMDEARHFEKIFGHDLAWSGQHKEIVIYSMARLCFQEFRVGKPGQDTGILMVIDGDEVPLHYITTRPDSEVALSNTRKGNAVAILYAQYDSVHDGERAIHPKDAKNLIKSFSLSPKELMALNDRIQQFSNKIDGLRRCHGCDELSDRLKKCHRCSSFWYCDSVCQGVAWNKKGHKRDCKHLRDPDLRSLFLVNWDVCEDALRFPLHMFVPSVDINKNGLTDDMAAMML</sequence>
<dbReference type="Pfam" id="PF01753">
    <property type="entry name" value="zf-MYND"/>
    <property type="match status" value="1"/>
</dbReference>
<dbReference type="GO" id="GO:0008270">
    <property type="term" value="F:zinc ion binding"/>
    <property type="evidence" value="ECO:0007669"/>
    <property type="project" value="UniProtKB-KW"/>
</dbReference>
<dbReference type="KEGG" id="psco:LY89DRAFT_761138"/>
<evidence type="ECO:0000313" key="7">
    <source>
        <dbReference type="Proteomes" id="UP000070700"/>
    </source>
</evidence>
<dbReference type="AlphaFoldDB" id="A0A132BAW9"/>
<evidence type="ECO:0000256" key="1">
    <source>
        <dbReference type="ARBA" id="ARBA00022723"/>
    </source>
</evidence>
<keyword evidence="2 4" id="KW-0863">Zinc-finger</keyword>
<dbReference type="PROSITE" id="PS01360">
    <property type="entry name" value="ZF_MYND_1"/>
    <property type="match status" value="1"/>
</dbReference>
<dbReference type="OrthoDB" id="265717at2759"/>
<keyword evidence="1" id="KW-0479">Metal-binding</keyword>
<dbReference type="InParanoid" id="A0A132BAW9"/>
<keyword evidence="7" id="KW-1185">Reference proteome</keyword>
<dbReference type="PANTHER" id="PTHR35910">
    <property type="entry name" value="2EXR DOMAIN-CONTAINING PROTEIN"/>
    <property type="match status" value="1"/>
</dbReference>
<evidence type="ECO:0000313" key="6">
    <source>
        <dbReference type="EMBL" id="KUJ09562.1"/>
    </source>
</evidence>
<dbReference type="SUPFAM" id="SSF144232">
    <property type="entry name" value="HIT/MYND zinc finger-like"/>
    <property type="match status" value="1"/>
</dbReference>
<protein>
    <recommendedName>
        <fullName evidence="5">MYND-type domain-containing protein</fullName>
    </recommendedName>
</protein>
<dbReference type="InterPro" id="IPR045518">
    <property type="entry name" value="2EXR"/>
</dbReference>
<organism evidence="6 7">
    <name type="scientific">Mollisia scopiformis</name>
    <name type="common">Conifer needle endophyte fungus</name>
    <name type="synonym">Phialocephala scopiformis</name>
    <dbReference type="NCBI Taxonomy" id="149040"/>
    <lineage>
        <taxon>Eukaryota</taxon>
        <taxon>Fungi</taxon>
        <taxon>Dikarya</taxon>
        <taxon>Ascomycota</taxon>
        <taxon>Pezizomycotina</taxon>
        <taxon>Leotiomycetes</taxon>
        <taxon>Helotiales</taxon>
        <taxon>Mollisiaceae</taxon>
        <taxon>Mollisia</taxon>
    </lineage>
</organism>
<proteinExistence type="predicted"/>
<dbReference type="PROSITE" id="PS50865">
    <property type="entry name" value="ZF_MYND_2"/>
    <property type="match status" value="1"/>
</dbReference>
<dbReference type="Proteomes" id="UP000070700">
    <property type="component" value="Unassembled WGS sequence"/>
</dbReference>
<dbReference type="InterPro" id="IPR002893">
    <property type="entry name" value="Znf_MYND"/>
</dbReference>
<dbReference type="GeneID" id="28831262"/>
<evidence type="ECO:0000256" key="3">
    <source>
        <dbReference type="ARBA" id="ARBA00022833"/>
    </source>
</evidence>
<keyword evidence="3" id="KW-0862">Zinc</keyword>
<accession>A0A132BAW9</accession>
<dbReference type="Gene3D" id="6.10.140.2220">
    <property type="match status" value="1"/>
</dbReference>
<reference evidence="6 7" key="1">
    <citation type="submission" date="2015-10" db="EMBL/GenBank/DDBJ databases">
        <title>Full genome of DAOMC 229536 Phialocephala scopiformis, a fungal endophyte of spruce producing the potent anti-insectan compound rugulosin.</title>
        <authorList>
            <consortium name="DOE Joint Genome Institute"/>
            <person name="Walker A.K."/>
            <person name="Frasz S.L."/>
            <person name="Seifert K.A."/>
            <person name="Miller J.D."/>
            <person name="Mondo S.J."/>
            <person name="Labutti K."/>
            <person name="Lipzen A."/>
            <person name="Dockter R."/>
            <person name="Kennedy M."/>
            <person name="Grigoriev I.V."/>
            <person name="Spatafora J.W."/>
        </authorList>
    </citation>
    <scope>NUCLEOTIDE SEQUENCE [LARGE SCALE GENOMIC DNA]</scope>
    <source>
        <strain evidence="6 7">CBS 120377</strain>
    </source>
</reference>
<dbReference type="PANTHER" id="PTHR35910:SF6">
    <property type="entry name" value="2EXR DOMAIN-CONTAINING PROTEIN"/>
    <property type="match status" value="1"/>
</dbReference>
<dbReference type="Pfam" id="PF20150">
    <property type="entry name" value="2EXR"/>
    <property type="match status" value="1"/>
</dbReference>
<evidence type="ECO:0000256" key="4">
    <source>
        <dbReference type="PROSITE-ProRule" id="PRU00134"/>
    </source>
</evidence>
<gene>
    <name evidence="6" type="ORF">LY89DRAFT_761138</name>
</gene>
<evidence type="ECO:0000259" key="5">
    <source>
        <dbReference type="PROSITE" id="PS50865"/>
    </source>
</evidence>
<dbReference type="RefSeq" id="XP_018063917.1">
    <property type="nucleotide sequence ID" value="XM_018221536.1"/>
</dbReference>
<evidence type="ECO:0000256" key="2">
    <source>
        <dbReference type="ARBA" id="ARBA00022771"/>
    </source>
</evidence>